<keyword evidence="1" id="KW-0472">Membrane</keyword>
<evidence type="ECO:0000256" key="1">
    <source>
        <dbReference type="SAM" id="Phobius"/>
    </source>
</evidence>
<dbReference type="RefSeq" id="WP_069860088.1">
    <property type="nucleotide sequence ID" value="NZ_BDFE01000020.1"/>
</dbReference>
<reference evidence="4" key="1">
    <citation type="submission" date="2016-06" db="EMBL/GenBank/DDBJ databases">
        <title>Draft genome sequence of Desulfoplanes formicivorans strain Pf12B.</title>
        <authorList>
            <person name="Watanabe M."/>
            <person name="Kojima H."/>
            <person name="Fukui M."/>
        </authorList>
    </citation>
    <scope>NUCLEOTIDE SEQUENCE [LARGE SCALE GENOMIC DNA]</scope>
    <source>
        <strain evidence="4">Pf12B</strain>
    </source>
</reference>
<comment type="caution">
    <text evidence="3">The sequence shown here is derived from an EMBL/GenBank/DDBJ whole genome shotgun (WGS) entry which is preliminary data.</text>
</comment>
<feature type="transmembrane region" description="Helical" evidence="1">
    <location>
        <begin position="159"/>
        <end position="177"/>
    </location>
</feature>
<dbReference type="GO" id="GO:0016717">
    <property type="term" value="F:oxidoreductase activity, acting on paired donors, with oxidation of a pair of donors resulting in the reduction of molecular oxygen to two molecules of water"/>
    <property type="evidence" value="ECO:0007669"/>
    <property type="project" value="TreeGrafter"/>
</dbReference>
<organism evidence="3 4">
    <name type="scientific">Desulfoplanes formicivorans</name>
    <dbReference type="NCBI Taxonomy" id="1592317"/>
    <lineage>
        <taxon>Bacteria</taxon>
        <taxon>Pseudomonadati</taxon>
        <taxon>Thermodesulfobacteriota</taxon>
        <taxon>Desulfovibrionia</taxon>
        <taxon>Desulfovibrionales</taxon>
        <taxon>Desulfoplanaceae</taxon>
        <taxon>Desulfoplanes</taxon>
    </lineage>
</organism>
<feature type="transmembrane region" description="Helical" evidence="1">
    <location>
        <begin position="189"/>
        <end position="209"/>
    </location>
</feature>
<dbReference type="OrthoDB" id="9769653at2"/>
<dbReference type="CDD" id="cd03507">
    <property type="entry name" value="Delta12-FADS-like"/>
    <property type="match status" value="1"/>
</dbReference>
<dbReference type="InterPro" id="IPR012171">
    <property type="entry name" value="Fatty_acid_desaturase"/>
</dbReference>
<dbReference type="Pfam" id="PF00487">
    <property type="entry name" value="FA_desaturase"/>
    <property type="match status" value="1"/>
</dbReference>
<feature type="transmembrane region" description="Helical" evidence="1">
    <location>
        <begin position="215"/>
        <end position="233"/>
    </location>
</feature>
<name>A0A194AMK6_9BACT</name>
<gene>
    <name evidence="3" type="ORF">DPF_2595</name>
</gene>
<evidence type="ECO:0000259" key="2">
    <source>
        <dbReference type="Pfam" id="PF00487"/>
    </source>
</evidence>
<keyword evidence="1" id="KW-0812">Transmembrane</keyword>
<dbReference type="InterPro" id="IPR005804">
    <property type="entry name" value="FA_desaturase_dom"/>
</dbReference>
<accession>A0A194AMK6</accession>
<feature type="transmembrane region" description="Helical" evidence="1">
    <location>
        <begin position="90"/>
        <end position="108"/>
    </location>
</feature>
<feature type="transmembrane region" description="Helical" evidence="1">
    <location>
        <begin position="55"/>
        <end position="78"/>
    </location>
</feature>
<dbReference type="PANTHER" id="PTHR19353:SF73">
    <property type="entry name" value="FATTY ACID DESATURASE"/>
    <property type="match status" value="1"/>
</dbReference>
<evidence type="ECO:0000313" key="3">
    <source>
        <dbReference type="EMBL" id="GAU09859.1"/>
    </source>
</evidence>
<dbReference type="AlphaFoldDB" id="A0A194AMK6"/>
<keyword evidence="4" id="KW-1185">Reference proteome</keyword>
<dbReference type="GO" id="GO:0016020">
    <property type="term" value="C:membrane"/>
    <property type="evidence" value="ECO:0007669"/>
    <property type="project" value="TreeGrafter"/>
</dbReference>
<dbReference type="EMBL" id="BDFE01000020">
    <property type="protein sequence ID" value="GAU09859.1"/>
    <property type="molecule type" value="Genomic_DNA"/>
</dbReference>
<feature type="domain" description="Fatty acid desaturase" evidence="2">
    <location>
        <begin position="62"/>
        <end position="301"/>
    </location>
</feature>
<protein>
    <submittedName>
        <fullName evidence="3">Fatty acid desaturase</fullName>
    </submittedName>
</protein>
<dbReference type="PANTHER" id="PTHR19353">
    <property type="entry name" value="FATTY ACID DESATURASE 2"/>
    <property type="match status" value="1"/>
</dbReference>
<dbReference type="STRING" id="1592317.DPF_2595"/>
<dbReference type="Proteomes" id="UP000095200">
    <property type="component" value="Unassembled WGS sequence"/>
</dbReference>
<dbReference type="GO" id="GO:0006629">
    <property type="term" value="P:lipid metabolic process"/>
    <property type="evidence" value="ECO:0007669"/>
    <property type="project" value="InterPro"/>
</dbReference>
<feature type="transmembrane region" description="Helical" evidence="1">
    <location>
        <begin position="30"/>
        <end position="49"/>
    </location>
</feature>
<sequence>MQTSRPQPAARPEWFRELSRFAKPDVHKSLWQLANTFIPYIALWVLMILTVQHGYHYGITLALAAIAGGLLVRIFIFFHDACHSSFFASAKANRILGYIAGVLTFTPFRDWQKSHLKHHGTAGDLDNRGSGDVWTMTVEEYESAPWTRRLAYRLYRNPLILFGLGPAYMFLVSNRIPHKHAGKKERRSVLITNISLLVLILVASWAIGFWTYVKIQIPVLLVAGTIGIWLFYVQHQFQGVYWARHEDRDQIKVALQGSSHYKLPAPLQWITGNIGLHHIHHMYPRIPNYNLQECYEAIKPLQEVPHLTLRKSFHCLRMRLWDEANQQLVGFSRAKKESEQGKPLRAG</sequence>
<proteinExistence type="predicted"/>
<evidence type="ECO:0000313" key="4">
    <source>
        <dbReference type="Proteomes" id="UP000095200"/>
    </source>
</evidence>
<keyword evidence="1" id="KW-1133">Transmembrane helix</keyword>